<reference evidence="2 3" key="1">
    <citation type="submission" date="2017-06" db="EMBL/GenBank/DDBJ databases">
        <title>Azoarcus sp. TSNA42 complete genome sequence.</title>
        <authorList>
            <person name="Woo J.-H."/>
            <person name="Kim H.-S."/>
        </authorList>
    </citation>
    <scope>NUCLEOTIDE SEQUENCE [LARGE SCALE GENOMIC DNA]</scope>
    <source>
        <strain evidence="2 3">TSNA42</strain>
    </source>
</reference>
<dbReference type="InterPro" id="IPR050678">
    <property type="entry name" value="DNA_Partitioning_ATPase"/>
</dbReference>
<evidence type="ECO:0000313" key="2">
    <source>
        <dbReference type="EMBL" id="AWI81173.1"/>
    </source>
</evidence>
<dbReference type="InterPro" id="IPR025669">
    <property type="entry name" value="AAA_dom"/>
</dbReference>
<accession>A0A2U8H687</accession>
<protein>
    <submittedName>
        <fullName evidence="2">Chromosome partitioning protein ParA</fullName>
    </submittedName>
</protein>
<organism evidence="2 3">
    <name type="scientific">Parazoarcus communis</name>
    <dbReference type="NCBI Taxonomy" id="41977"/>
    <lineage>
        <taxon>Bacteria</taxon>
        <taxon>Pseudomonadati</taxon>
        <taxon>Pseudomonadota</taxon>
        <taxon>Betaproteobacteria</taxon>
        <taxon>Rhodocyclales</taxon>
        <taxon>Zoogloeaceae</taxon>
        <taxon>Parazoarcus</taxon>
    </lineage>
</organism>
<dbReference type="InterPro" id="IPR027417">
    <property type="entry name" value="P-loop_NTPase"/>
</dbReference>
<name>A0A2U8H687_9RHOO</name>
<dbReference type="AlphaFoldDB" id="A0A2U8H687"/>
<sequence length="221" mass="23113">MKQCSVIALLSQKGGVGKTTVAMQLAEGLAGAGYRISVCDLDPQESAARWAAAANPADPFPASVMSMQGDLASLETQVGNVGCRSDMLLLDCPPSIEHAHTLAALELADVILIPVVPSPTDLWSTRAVERLVVATMARRPGLRAALLPNRVQRTALAGDVLEVLGEFTLPVVAASLAQRNAYAQSAVEGGSVYRLGRSAGQARDEVDRLVAAVLELTGETK</sequence>
<dbReference type="PIRSF" id="PIRSF009320">
    <property type="entry name" value="Nuc_binding_HP_1000"/>
    <property type="match status" value="1"/>
</dbReference>
<dbReference type="SUPFAM" id="SSF52540">
    <property type="entry name" value="P-loop containing nucleoside triphosphate hydrolases"/>
    <property type="match status" value="1"/>
</dbReference>
<evidence type="ECO:0000313" key="3">
    <source>
        <dbReference type="Proteomes" id="UP000244902"/>
    </source>
</evidence>
<dbReference type="InterPro" id="IPR048089">
    <property type="entry name" value="McdA"/>
</dbReference>
<dbReference type="Pfam" id="PF13614">
    <property type="entry name" value="AAA_31"/>
    <property type="match status" value="1"/>
</dbReference>
<dbReference type="PANTHER" id="PTHR13696:SF99">
    <property type="entry name" value="COBYRINIC ACID AC-DIAMIDE SYNTHASE"/>
    <property type="match status" value="1"/>
</dbReference>
<dbReference type="PANTHER" id="PTHR13696">
    <property type="entry name" value="P-LOOP CONTAINING NUCLEOSIDE TRIPHOSPHATE HYDROLASE"/>
    <property type="match status" value="1"/>
</dbReference>
<dbReference type="NCBIfam" id="NF041546">
    <property type="entry name" value="ParA_partition"/>
    <property type="match status" value="1"/>
</dbReference>
<proteinExistence type="predicted"/>
<dbReference type="EMBL" id="CP022188">
    <property type="protein sequence ID" value="AWI81173.1"/>
    <property type="molecule type" value="Genomic_DNA"/>
</dbReference>
<gene>
    <name evidence="2" type="ORF">CEW87_18485</name>
</gene>
<feature type="domain" description="AAA" evidence="1">
    <location>
        <begin position="5"/>
        <end position="48"/>
    </location>
</feature>
<evidence type="ECO:0000259" key="1">
    <source>
        <dbReference type="Pfam" id="PF13614"/>
    </source>
</evidence>
<dbReference type="CDD" id="cd02042">
    <property type="entry name" value="ParAB_family"/>
    <property type="match status" value="1"/>
</dbReference>
<dbReference type="OrthoDB" id="69313at2"/>
<dbReference type="Proteomes" id="UP000244902">
    <property type="component" value="Chromosome"/>
</dbReference>
<dbReference type="Gene3D" id="3.40.50.300">
    <property type="entry name" value="P-loop containing nucleotide triphosphate hydrolases"/>
    <property type="match status" value="1"/>
</dbReference>
<dbReference type="RefSeq" id="WP_108975356.1">
    <property type="nucleotide sequence ID" value="NZ_CP022188.1"/>
</dbReference>